<evidence type="ECO:0000313" key="1">
    <source>
        <dbReference type="EMBL" id="OKY77455.1"/>
    </source>
</evidence>
<accession>A0A1Q6DSV4</accession>
<dbReference type="InParanoid" id="A0A1Q6DSV4"/>
<organism evidence="1 2">
    <name type="scientific">Methanohalarchaeum thermophilum</name>
    <dbReference type="NCBI Taxonomy" id="1903181"/>
    <lineage>
        <taxon>Archaea</taxon>
        <taxon>Methanobacteriati</taxon>
        <taxon>Methanobacteriota</taxon>
        <taxon>Methanonatronarchaeia</taxon>
        <taxon>Methanonatronarchaeales</taxon>
        <taxon>Methanonatronarchaeaceae</taxon>
        <taxon>Candidatus Methanohalarchaeum</taxon>
    </lineage>
</organism>
<name>A0A1Q6DSV4_METT1</name>
<protein>
    <submittedName>
        <fullName evidence="1">Uncharacterized protein</fullName>
    </submittedName>
</protein>
<reference evidence="1" key="1">
    <citation type="submission" date="2016-12" db="EMBL/GenBank/DDBJ databases">
        <title>Discovery of methanogenic haloarchaea.</title>
        <authorList>
            <person name="Sorokin D.Y."/>
            <person name="Makarova K.S."/>
            <person name="Abbas B."/>
            <person name="Ferrer M."/>
            <person name="Golyshin P.N."/>
        </authorList>
    </citation>
    <scope>NUCLEOTIDE SEQUENCE [LARGE SCALE GENOMIC DNA]</scope>
    <source>
        <strain evidence="1">HMET1</strain>
    </source>
</reference>
<dbReference type="Proteomes" id="UP000185744">
    <property type="component" value="Unassembled WGS sequence"/>
</dbReference>
<dbReference type="AlphaFoldDB" id="A0A1Q6DSV4"/>
<proteinExistence type="predicted"/>
<comment type="caution">
    <text evidence="1">The sequence shown here is derived from an EMBL/GenBank/DDBJ whole genome shotgun (WGS) entry which is preliminary data.</text>
</comment>
<sequence length="113" mass="13475">MFLQQVMFRVKPSRNMLRLKQVFDMKAKRTVRVKLHHLTNIKEKLLEREYEAFQEAVKGKNSQLYSATKQQARRVVIQNNPKNKQPIRLRNDVIKLEEQDYGDFQLLGENSCL</sequence>
<gene>
    <name evidence="1" type="ORF">BTN85_2106</name>
</gene>
<keyword evidence="2" id="KW-1185">Reference proteome</keyword>
<evidence type="ECO:0000313" key="2">
    <source>
        <dbReference type="Proteomes" id="UP000185744"/>
    </source>
</evidence>
<dbReference type="EMBL" id="MSDW01000002">
    <property type="protein sequence ID" value="OKY77455.1"/>
    <property type="molecule type" value="Genomic_DNA"/>
</dbReference>